<dbReference type="EMBL" id="ATIT01000014">
    <property type="protein sequence ID" value="EPI16306.1"/>
    <property type="molecule type" value="Genomic_DNA"/>
</dbReference>
<evidence type="ECO:0000313" key="1">
    <source>
        <dbReference type="EMBL" id="EPI16306.1"/>
    </source>
</evidence>
<evidence type="ECO:0000313" key="2">
    <source>
        <dbReference type="Proteomes" id="UP000014622"/>
    </source>
</evidence>
<protein>
    <submittedName>
        <fullName evidence="1">Uncharacterized protein</fullName>
    </submittedName>
</protein>
<dbReference type="AlphaFoldDB" id="A0AB73AD50"/>
<dbReference type="Proteomes" id="UP000014622">
    <property type="component" value="Unassembled WGS sequence"/>
</dbReference>
<gene>
    <name evidence="1" type="ORF">D356_00115</name>
</gene>
<name>A0AB73AD50_ENTFC</name>
<comment type="caution">
    <text evidence="1">The sequence shown here is derived from an EMBL/GenBank/DDBJ whole genome shotgun (WGS) entry which is preliminary data.</text>
</comment>
<proteinExistence type="predicted"/>
<accession>A0AB73AD50</accession>
<reference evidence="1 2" key="1">
    <citation type="submission" date="2013-06" db="EMBL/GenBank/DDBJ databases">
        <authorList>
            <person name="Weinstock G."/>
            <person name="Sodergren E."/>
            <person name="Lobos E.A."/>
            <person name="Fulton L."/>
            <person name="Fulton R."/>
            <person name="Courtney L."/>
            <person name="Fronick C."/>
            <person name="O'Laughlin M."/>
            <person name="Godfrey J."/>
            <person name="Wilson R.M."/>
            <person name="Miner T."/>
            <person name="Farmer C."/>
            <person name="Delehaunty K."/>
            <person name="Cordes M."/>
            <person name="Minx P."/>
            <person name="Tomlinson C."/>
            <person name="Chen J."/>
            <person name="Wollam A."/>
            <person name="Pepin K.H."/>
            <person name="Bhonagiri V."/>
            <person name="Zhang X."/>
            <person name="Warren W."/>
            <person name="Mitreva M."/>
            <person name="Mardis E.R."/>
            <person name="Wilson R.K."/>
        </authorList>
    </citation>
    <scope>NUCLEOTIDE SEQUENCE [LARGE SCALE GENOMIC DNA]</scope>
    <source>
        <strain evidence="1 2">SD2A-2</strain>
    </source>
</reference>
<sequence length="101" mass="12345">MTWFWILKRHLLIPFFGIILNRKRGENSMEEFNMDVDALFKQTVFKTVNKEFKIDFQNDESFPTEIELFEEFSRNVSESFSRQLQKNFFDALVDEFHQQQH</sequence>
<organism evidence="1 2">
    <name type="scientific">Enterococcus faecium SD2A-2</name>
    <dbReference type="NCBI Taxonomy" id="1244154"/>
    <lineage>
        <taxon>Bacteria</taxon>
        <taxon>Bacillati</taxon>
        <taxon>Bacillota</taxon>
        <taxon>Bacilli</taxon>
        <taxon>Lactobacillales</taxon>
        <taxon>Enterococcaceae</taxon>
        <taxon>Enterococcus</taxon>
    </lineage>
</organism>